<keyword evidence="11" id="KW-0443">Lipid metabolism</keyword>
<dbReference type="EMBL" id="JAVDXO010000005">
    <property type="protein sequence ID" value="MDR7307252.1"/>
    <property type="molecule type" value="Genomic_DNA"/>
</dbReference>
<keyword evidence="16" id="KW-0489">Methyltransferase</keyword>
<proteinExistence type="predicted"/>
<reference evidence="16 17" key="1">
    <citation type="submission" date="2023-07" db="EMBL/GenBank/DDBJ databases">
        <title>Sorghum-associated microbial communities from plants grown in Nebraska, USA.</title>
        <authorList>
            <person name="Schachtman D."/>
        </authorList>
    </citation>
    <scope>NUCLEOTIDE SEQUENCE [LARGE SCALE GENOMIC DNA]</scope>
    <source>
        <strain evidence="16 17">BE308</strain>
    </source>
</reference>
<organism evidence="16 17">
    <name type="scientific">Rhodoferax saidenbachensis</name>
    <dbReference type="NCBI Taxonomy" id="1484693"/>
    <lineage>
        <taxon>Bacteria</taxon>
        <taxon>Pseudomonadati</taxon>
        <taxon>Pseudomonadota</taxon>
        <taxon>Betaproteobacteria</taxon>
        <taxon>Burkholderiales</taxon>
        <taxon>Comamonadaceae</taxon>
        <taxon>Rhodoferax</taxon>
    </lineage>
</organism>
<evidence type="ECO:0000256" key="10">
    <source>
        <dbReference type="ARBA" id="ARBA00023002"/>
    </source>
</evidence>
<dbReference type="Pfam" id="PF04116">
    <property type="entry name" value="FA_hydroxylase"/>
    <property type="match status" value="1"/>
</dbReference>
<evidence type="ECO:0000256" key="5">
    <source>
        <dbReference type="ARBA" id="ARBA00022723"/>
    </source>
</evidence>
<dbReference type="InterPro" id="IPR006694">
    <property type="entry name" value="Fatty_acid_hydroxylase"/>
</dbReference>
<comment type="cofactor">
    <cofactor evidence="1">
        <name>Zn(2+)</name>
        <dbReference type="ChEBI" id="CHEBI:29105"/>
    </cofactor>
</comment>
<keyword evidence="8" id="KW-0862">Zinc</keyword>
<keyword evidence="5" id="KW-0479">Metal-binding</keyword>
<name>A0ABU1ZNY9_9BURK</name>
<feature type="transmembrane region" description="Helical" evidence="14">
    <location>
        <begin position="12"/>
        <end position="37"/>
    </location>
</feature>
<feature type="domain" description="Fatty acid hydroxylase" evidence="15">
    <location>
        <begin position="49"/>
        <end position="177"/>
    </location>
</feature>
<evidence type="ECO:0000256" key="8">
    <source>
        <dbReference type="ARBA" id="ARBA00022833"/>
    </source>
</evidence>
<dbReference type="GO" id="GO:0008825">
    <property type="term" value="F:cyclopropane-fatty-acyl-phospholipid synthase activity"/>
    <property type="evidence" value="ECO:0007669"/>
    <property type="project" value="UniProtKB-EC"/>
</dbReference>
<evidence type="ECO:0000256" key="13">
    <source>
        <dbReference type="ARBA" id="ARBA00023160"/>
    </source>
</evidence>
<feature type="transmembrane region" description="Helical" evidence="14">
    <location>
        <begin position="113"/>
        <end position="132"/>
    </location>
</feature>
<keyword evidence="17" id="KW-1185">Reference proteome</keyword>
<keyword evidence="13" id="KW-0275">Fatty acid biosynthesis</keyword>
<evidence type="ECO:0000256" key="7">
    <source>
        <dbReference type="ARBA" id="ARBA00022832"/>
    </source>
</evidence>
<feature type="transmembrane region" description="Helical" evidence="14">
    <location>
        <begin position="85"/>
        <end position="107"/>
    </location>
</feature>
<evidence type="ECO:0000256" key="1">
    <source>
        <dbReference type="ARBA" id="ARBA00001947"/>
    </source>
</evidence>
<evidence type="ECO:0000256" key="6">
    <source>
        <dbReference type="ARBA" id="ARBA00022824"/>
    </source>
</evidence>
<evidence type="ECO:0000256" key="9">
    <source>
        <dbReference type="ARBA" id="ARBA00022989"/>
    </source>
</evidence>
<feature type="transmembrane region" description="Helical" evidence="14">
    <location>
        <begin position="43"/>
        <end position="65"/>
    </location>
</feature>
<accession>A0ABU1ZNY9</accession>
<evidence type="ECO:0000259" key="15">
    <source>
        <dbReference type="Pfam" id="PF04116"/>
    </source>
</evidence>
<keyword evidence="16" id="KW-0808">Transferase</keyword>
<evidence type="ECO:0000256" key="4">
    <source>
        <dbReference type="ARBA" id="ARBA00022692"/>
    </source>
</evidence>
<evidence type="ECO:0000256" key="11">
    <source>
        <dbReference type="ARBA" id="ARBA00023098"/>
    </source>
</evidence>
<keyword evidence="3" id="KW-0444">Lipid biosynthesis</keyword>
<dbReference type="PANTHER" id="PTHR12863:SF1">
    <property type="entry name" value="FATTY ACID 2-HYDROXYLASE"/>
    <property type="match status" value="1"/>
</dbReference>
<evidence type="ECO:0000256" key="3">
    <source>
        <dbReference type="ARBA" id="ARBA00022516"/>
    </source>
</evidence>
<keyword evidence="6" id="KW-0256">Endoplasmic reticulum</keyword>
<dbReference type="Proteomes" id="UP001268089">
    <property type="component" value="Unassembled WGS sequence"/>
</dbReference>
<protein>
    <submittedName>
        <fullName evidence="16">Cyclopropane-fatty-acyl-phospholipid synthase</fullName>
        <ecNumber evidence="16">2.1.1.79</ecNumber>
    </submittedName>
</protein>
<evidence type="ECO:0000256" key="12">
    <source>
        <dbReference type="ARBA" id="ARBA00023136"/>
    </source>
</evidence>
<keyword evidence="9 14" id="KW-1133">Transmembrane helix</keyword>
<keyword evidence="10" id="KW-0560">Oxidoreductase</keyword>
<keyword evidence="7" id="KW-0276">Fatty acid metabolism</keyword>
<evidence type="ECO:0000313" key="16">
    <source>
        <dbReference type="EMBL" id="MDR7307252.1"/>
    </source>
</evidence>
<comment type="caution">
    <text evidence="16">The sequence shown here is derived from an EMBL/GenBank/DDBJ whole genome shotgun (WGS) entry which is preliminary data.</text>
</comment>
<dbReference type="InterPro" id="IPR014430">
    <property type="entry name" value="Scs7"/>
</dbReference>
<gene>
    <name evidence="16" type="ORF">J2X15_002539</name>
</gene>
<evidence type="ECO:0000313" key="17">
    <source>
        <dbReference type="Proteomes" id="UP001268089"/>
    </source>
</evidence>
<keyword evidence="4 14" id="KW-0812">Transmembrane</keyword>
<dbReference type="EC" id="2.1.1.79" evidence="16"/>
<comment type="subcellular location">
    <subcellularLocation>
        <location evidence="2">Endoplasmic reticulum membrane</location>
        <topology evidence="2">Multi-pass membrane protein</topology>
    </subcellularLocation>
</comment>
<sequence>MPLFSIEHSRFTYFADFVIYCACVAVLAAFLGIAAPHALRWELVAWALGGLAYWTLIEYGVHRFVLHQVPPFRAMHELHHLHPRAYIGTPTFVTLTLFVVLAFLPAWWLTNLWIASALTLGVLLGYITYSVTHHAAHHWRSSSKWMKRRKQLHGLHHQFGHSRHFGVTTSLWDHVFRSS</sequence>
<keyword evidence="12 14" id="KW-0472">Membrane</keyword>
<evidence type="ECO:0000256" key="14">
    <source>
        <dbReference type="SAM" id="Phobius"/>
    </source>
</evidence>
<dbReference type="RefSeq" id="WP_310343374.1">
    <property type="nucleotide sequence ID" value="NZ_JAVDXO010000005.1"/>
</dbReference>
<dbReference type="PANTHER" id="PTHR12863">
    <property type="entry name" value="FATTY ACID HYDROXYLASE"/>
    <property type="match status" value="1"/>
</dbReference>
<dbReference type="GO" id="GO:0032259">
    <property type="term" value="P:methylation"/>
    <property type="evidence" value="ECO:0007669"/>
    <property type="project" value="UniProtKB-KW"/>
</dbReference>
<evidence type="ECO:0000256" key="2">
    <source>
        <dbReference type="ARBA" id="ARBA00004477"/>
    </source>
</evidence>